<dbReference type="Proteomes" id="UP000245119">
    <property type="component" value="Linkage Group LG11"/>
</dbReference>
<dbReference type="OMA" id="RTCRMEW"/>
<dbReference type="GO" id="GO:0016757">
    <property type="term" value="F:glycosyltransferase activity"/>
    <property type="evidence" value="ECO:0007669"/>
    <property type="project" value="UniProtKB-UniRule"/>
</dbReference>
<gene>
    <name evidence="9" type="ORF">C0Q70_17380</name>
</gene>
<proteinExistence type="inferred from homology"/>
<evidence type="ECO:0000256" key="7">
    <source>
        <dbReference type="ARBA" id="ARBA00023136"/>
    </source>
</evidence>
<keyword evidence="3 8" id="KW-0328">Glycosyltransferase</keyword>
<evidence type="ECO:0000256" key="3">
    <source>
        <dbReference type="ARBA" id="ARBA00022676"/>
    </source>
</evidence>
<evidence type="ECO:0000256" key="1">
    <source>
        <dbReference type="ARBA" id="ARBA00004167"/>
    </source>
</evidence>
<dbReference type="OrthoDB" id="6042617at2759"/>
<evidence type="ECO:0000256" key="6">
    <source>
        <dbReference type="ARBA" id="ARBA00022989"/>
    </source>
</evidence>
<evidence type="ECO:0000256" key="4">
    <source>
        <dbReference type="ARBA" id="ARBA00022679"/>
    </source>
</evidence>
<comment type="subcellular location">
    <subcellularLocation>
        <location evidence="1">Membrane</location>
        <topology evidence="1">Single-pass membrane protein</topology>
    </subcellularLocation>
</comment>
<dbReference type="EC" id="2.4.1.-" evidence="8"/>
<evidence type="ECO:0000313" key="9">
    <source>
        <dbReference type="EMBL" id="PVD21582.1"/>
    </source>
</evidence>
<dbReference type="EMBL" id="PZQS01000011">
    <property type="protein sequence ID" value="PVD21582.1"/>
    <property type="molecule type" value="Genomic_DNA"/>
</dbReference>
<comment type="caution">
    <text evidence="9">The sequence shown here is derived from an EMBL/GenBank/DDBJ whole genome shotgun (WGS) entry which is preliminary data.</text>
</comment>
<evidence type="ECO:0000256" key="8">
    <source>
        <dbReference type="RuleBase" id="RU366017"/>
    </source>
</evidence>
<dbReference type="AlphaFoldDB" id="A0A2T7NK86"/>
<sequence length="448" mass="51059">MIIRQVVHAWPNNRQWLILCLAAAVTTFIVWSASPAAPSMAPNLKKFQKTTVTSSRRPPLAHSNTLVEFFPDWTTADPHDPVPVQRVYVYSATLALQHTPPTGSHIRITAFQEQRVAQLRCCFRHRGNDTSAPALVVHTHKVEDKQEVLGVVYQCHVPISPQNLTGIRVTMTPDSACPVEDVYYLPVYIPEVVKGGLAICGKVAFGSLLDPLKLVEWFEMQKLLGVDKIQILDFDNSVNVTKVFRYYQETGLLAMFPFKLPGRPWGRGFTDETRVLYQLAQDEDFSVLECRLRLAGYDYVMSIDMDEIILPRKKTSLKPYFQEIFGPNSKLAAVYFHVQFFVEEFGPEDKDAPLHVLRYLKSTPARWECQKYTYMPARADQGSTHSINPFPGFITKRIAPEEAVVHHYRHCPHGWPECRPSHITDRSITRFQVDLVPRVKDVLSKIGL</sequence>
<dbReference type="PANTHER" id="PTHR21461">
    <property type="entry name" value="GLYCOSYLTRANSFERASE FAMILY 92 PROTEIN"/>
    <property type="match status" value="1"/>
</dbReference>
<keyword evidence="4 8" id="KW-0808">Transferase</keyword>
<keyword evidence="6" id="KW-1133">Transmembrane helix</keyword>
<dbReference type="PANTHER" id="PTHR21461:SF69">
    <property type="entry name" value="GLYCOSYLTRANSFERASE FAMILY 92 PROTEIN"/>
    <property type="match status" value="1"/>
</dbReference>
<dbReference type="GO" id="GO:0016020">
    <property type="term" value="C:membrane"/>
    <property type="evidence" value="ECO:0007669"/>
    <property type="project" value="UniProtKB-SubCell"/>
</dbReference>
<protein>
    <recommendedName>
        <fullName evidence="8">Glycosyltransferase family 92 protein</fullName>
        <ecNumber evidence="8">2.4.1.-</ecNumber>
    </recommendedName>
</protein>
<comment type="similarity">
    <text evidence="2 8">Belongs to the glycosyltransferase 92 family.</text>
</comment>
<name>A0A2T7NK86_POMCA</name>
<dbReference type="InterPro" id="IPR008166">
    <property type="entry name" value="Glyco_transf_92"/>
</dbReference>
<evidence type="ECO:0000256" key="5">
    <source>
        <dbReference type="ARBA" id="ARBA00022692"/>
    </source>
</evidence>
<evidence type="ECO:0000256" key="2">
    <source>
        <dbReference type="ARBA" id="ARBA00007647"/>
    </source>
</evidence>
<reference evidence="9 10" key="1">
    <citation type="submission" date="2018-04" db="EMBL/GenBank/DDBJ databases">
        <title>The genome of golden apple snail Pomacea canaliculata provides insight into stress tolerance and invasive adaptation.</title>
        <authorList>
            <person name="Liu C."/>
            <person name="Liu B."/>
            <person name="Ren Y."/>
            <person name="Zhang Y."/>
            <person name="Wang H."/>
            <person name="Li S."/>
            <person name="Jiang F."/>
            <person name="Yin L."/>
            <person name="Zhang G."/>
            <person name="Qian W."/>
            <person name="Fan W."/>
        </authorList>
    </citation>
    <scope>NUCLEOTIDE SEQUENCE [LARGE SCALE GENOMIC DNA]</scope>
    <source>
        <strain evidence="9">SZHN2017</strain>
        <tissue evidence="9">Muscle</tissue>
    </source>
</reference>
<dbReference type="Pfam" id="PF01697">
    <property type="entry name" value="Glyco_transf_92"/>
    <property type="match status" value="1"/>
</dbReference>
<evidence type="ECO:0000313" key="10">
    <source>
        <dbReference type="Proteomes" id="UP000245119"/>
    </source>
</evidence>
<organism evidence="9 10">
    <name type="scientific">Pomacea canaliculata</name>
    <name type="common">Golden apple snail</name>
    <dbReference type="NCBI Taxonomy" id="400727"/>
    <lineage>
        <taxon>Eukaryota</taxon>
        <taxon>Metazoa</taxon>
        <taxon>Spiralia</taxon>
        <taxon>Lophotrochozoa</taxon>
        <taxon>Mollusca</taxon>
        <taxon>Gastropoda</taxon>
        <taxon>Caenogastropoda</taxon>
        <taxon>Architaenioglossa</taxon>
        <taxon>Ampullarioidea</taxon>
        <taxon>Ampullariidae</taxon>
        <taxon>Pomacea</taxon>
    </lineage>
</organism>
<accession>A0A2T7NK86</accession>
<keyword evidence="7" id="KW-0472">Membrane</keyword>
<keyword evidence="10" id="KW-1185">Reference proteome</keyword>
<dbReference type="GO" id="GO:0005737">
    <property type="term" value="C:cytoplasm"/>
    <property type="evidence" value="ECO:0007669"/>
    <property type="project" value="TreeGrafter"/>
</dbReference>
<keyword evidence="5" id="KW-0812">Transmembrane</keyword>